<reference evidence="7" key="1">
    <citation type="journal article" date="2013" name="Nat. Commun.">
        <title>Whole-genome sequencing of Oryza brachyantha reveals mechanisms underlying Oryza genome evolution.</title>
        <authorList>
            <person name="Chen J."/>
            <person name="Huang Q."/>
            <person name="Gao D."/>
            <person name="Wang J."/>
            <person name="Lang Y."/>
            <person name="Liu T."/>
            <person name="Li B."/>
            <person name="Bai Z."/>
            <person name="Luis Goicoechea J."/>
            <person name="Liang C."/>
            <person name="Chen C."/>
            <person name="Zhang W."/>
            <person name="Sun S."/>
            <person name="Liao Y."/>
            <person name="Zhang X."/>
            <person name="Yang L."/>
            <person name="Song C."/>
            <person name="Wang M."/>
            <person name="Shi J."/>
            <person name="Liu G."/>
            <person name="Liu J."/>
            <person name="Zhou H."/>
            <person name="Zhou W."/>
            <person name="Yu Q."/>
            <person name="An N."/>
            <person name="Chen Y."/>
            <person name="Cai Q."/>
            <person name="Wang B."/>
            <person name="Liu B."/>
            <person name="Min J."/>
            <person name="Huang Y."/>
            <person name="Wu H."/>
            <person name="Li Z."/>
            <person name="Zhang Y."/>
            <person name="Yin Y."/>
            <person name="Song W."/>
            <person name="Jiang J."/>
            <person name="Jackson S.A."/>
            <person name="Wing R.A."/>
            <person name="Wang J."/>
            <person name="Chen M."/>
        </authorList>
    </citation>
    <scope>NUCLEOTIDE SEQUENCE [LARGE SCALE GENOMIC DNA]</scope>
    <source>
        <strain evidence="7">cv. IRGC 101232</strain>
    </source>
</reference>
<dbReference type="eggNOG" id="ENOG502SSZ6">
    <property type="taxonomic scope" value="Eukaryota"/>
</dbReference>
<organism evidence="7">
    <name type="scientific">Oryza brachyantha</name>
    <name type="common">malo sina</name>
    <dbReference type="NCBI Taxonomy" id="4533"/>
    <lineage>
        <taxon>Eukaryota</taxon>
        <taxon>Viridiplantae</taxon>
        <taxon>Streptophyta</taxon>
        <taxon>Embryophyta</taxon>
        <taxon>Tracheophyta</taxon>
        <taxon>Spermatophyta</taxon>
        <taxon>Magnoliopsida</taxon>
        <taxon>Liliopsida</taxon>
        <taxon>Poales</taxon>
        <taxon>Poaceae</taxon>
        <taxon>BOP clade</taxon>
        <taxon>Oryzoideae</taxon>
        <taxon>Oryzeae</taxon>
        <taxon>Oryzinae</taxon>
        <taxon>Oryza</taxon>
    </lineage>
</organism>
<keyword evidence="3" id="KW-0808">Transferase</keyword>
<proteinExistence type="predicted"/>
<dbReference type="InterPro" id="IPR003406">
    <property type="entry name" value="Glyco_trans_14"/>
</dbReference>
<dbReference type="Proteomes" id="UP000006038">
    <property type="component" value="Chromosome 10"/>
</dbReference>
<keyword evidence="8" id="KW-1185">Reference proteome</keyword>
<evidence type="ECO:0000256" key="2">
    <source>
        <dbReference type="ARBA" id="ARBA00022676"/>
    </source>
</evidence>
<dbReference type="HOGENOM" id="CLU_587113_0_0_1"/>
<feature type="compositionally biased region" description="Low complexity" evidence="6">
    <location>
        <begin position="14"/>
        <end position="23"/>
    </location>
</feature>
<feature type="region of interest" description="Disordered" evidence="6">
    <location>
        <begin position="274"/>
        <end position="342"/>
    </location>
</feature>
<dbReference type="Pfam" id="PF02485">
    <property type="entry name" value="Branch"/>
    <property type="match status" value="1"/>
</dbReference>
<dbReference type="InterPro" id="IPR044174">
    <property type="entry name" value="BC10-like"/>
</dbReference>
<dbReference type="AlphaFoldDB" id="J3N168"/>
<dbReference type="EnsemblPlants" id="OB10G12660.1">
    <property type="protein sequence ID" value="OB10G12660.1"/>
    <property type="gene ID" value="OB10G12660"/>
</dbReference>
<evidence type="ECO:0000256" key="5">
    <source>
        <dbReference type="ARBA" id="ARBA00023180"/>
    </source>
</evidence>
<keyword evidence="2" id="KW-0328">Glycosyltransferase</keyword>
<keyword evidence="5" id="KW-0325">Glycoprotein</keyword>
<dbReference type="GO" id="GO:0016757">
    <property type="term" value="F:glycosyltransferase activity"/>
    <property type="evidence" value="ECO:0007669"/>
    <property type="project" value="UniProtKB-KW"/>
</dbReference>
<dbReference type="Gramene" id="OB10G12660.1">
    <property type="protein sequence ID" value="OB10G12660.1"/>
    <property type="gene ID" value="OB10G12660"/>
</dbReference>
<comment type="subcellular location">
    <subcellularLocation>
        <location evidence="1">Membrane</location>
        <topology evidence="1">Single-pass type II membrane protein</topology>
    </subcellularLocation>
</comment>
<evidence type="ECO:0000256" key="4">
    <source>
        <dbReference type="ARBA" id="ARBA00023136"/>
    </source>
</evidence>
<reference evidence="7" key="2">
    <citation type="submission" date="2013-04" db="UniProtKB">
        <authorList>
            <consortium name="EnsemblPlants"/>
        </authorList>
    </citation>
    <scope>IDENTIFICATION</scope>
</reference>
<evidence type="ECO:0000313" key="8">
    <source>
        <dbReference type="Proteomes" id="UP000006038"/>
    </source>
</evidence>
<protein>
    <submittedName>
        <fullName evidence="7">Uncharacterized protein</fullName>
    </submittedName>
</protein>
<feature type="region of interest" description="Disordered" evidence="6">
    <location>
        <begin position="79"/>
        <end position="108"/>
    </location>
</feature>
<evidence type="ECO:0000256" key="3">
    <source>
        <dbReference type="ARBA" id="ARBA00022679"/>
    </source>
</evidence>
<dbReference type="GO" id="GO:0016020">
    <property type="term" value="C:membrane"/>
    <property type="evidence" value="ECO:0007669"/>
    <property type="project" value="UniProtKB-SubCell"/>
</dbReference>
<evidence type="ECO:0000256" key="6">
    <source>
        <dbReference type="SAM" id="MobiDB-lite"/>
    </source>
</evidence>
<feature type="region of interest" description="Disordered" evidence="6">
    <location>
        <begin position="1"/>
        <end position="23"/>
    </location>
</feature>
<name>J3N168_ORYBR</name>
<keyword evidence="4" id="KW-0472">Membrane</keyword>
<dbReference type="PANTHER" id="PTHR31042">
    <property type="entry name" value="CORE-2/I-BRANCHING BETA-1,6-N-ACETYLGLUCOSAMINYLTRANSFERASE FAMILY PROTEIN-RELATED"/>
    <property type="match status" value="1"/>
</dbReference>
<evidence type="ECO:0000313" key="7">
    <source>
        <dbReference type="EnsemblPlants" id="OB10G12660.1"/>
    </source>
</evidence>
<dbReference type="PANTHER" id="PTHR31042:SF148">
    <property type="entry name" value="EXPRESSED PROTEIN"/>
    <property type="match status" value="1"/>
</dbReference>
<sequence length="466" mass="51647">MKERDTNKQLLPTRASSSSSRFGGRVGSNVAVVLLLVSLGFVLGLTSSNAMFLKSFYPSSFMPSMPLLVLSSSTSSSYPPILPTQSPEQPWSSPPARHDQQQQWLRPPPMHDMADEELLWRASMAPKSRRRPPEDVVPKKVAFMFLVRGELPLRPLWEKFFAGQRDDHYTIYVHAHPSYNFTGSPDSVFYGRYVPSVAAKWGDATLVEAERRLIANALLDAGNERFVLLSEACIPVYDFPTVHAYLTGANTSFVDSYENGGRRVAVQALLRRPQHHARQVAQGRAVVRDGPRPGPRGRRRRRPLLPGVPRLLRRPPRVPHRRALPGDAGDPARLGPPQRQPHADLRRLDAAGEPAPAHVHGGGGDGEGHRRHQGGQAVLLQWRQERRDLQPVRAQVRTGDAAAAAAVGAKGHGLRLGLPNLADRSTCMLGSFLALIGRERYRFDFVEINMAPSKAGCSWRHGTQRK</sequence>
<accession>J3N168</accession>
<evidence type="ECO:0000256" key="1">
    <source>
        <dbReference type="ARBA" id="ARBA00004606"/>
    </source>
</evidence>
<feature type="compositionally biased region" description="Basic residues" evidence="6">
    <location>
        <begin position="311"/>
        <end position="323"/>
    </location>
</feature>